<evidence type="ECO:0000313" key="2">
    <source>
        <dbReference type="EMBL" id="CAF1666156.1"/>
    </source>
</evidence>
<dbReference type="AlphaFoldDB" id="A0A816FUB1"/>
<gene>
    <name evidence="2" type="ORF">XAT740_LOCUS57806</name>
</gene>
<proteinExistence type="predicted"/>
<organism evidence="2 3">
    <name type="scientific">Adineta ricciae</name>
    <name type="common">Rotifer</name>
    <dbReference type="NCBI Taxonomy" id="249248"/>
    <lineage>
        <taxon>Eukaryota</taxon>
        <taxon>Metazoa</taxon>
        <taxon>Spiralia</taxon>
        <taxon>Gnathifera</taxon>
        <taxon>Rotifera</taxon>
        <taxon>Eurotatoria</taxon>
        <taxon>Bdelloidea</taxon>
        <taxon>Adinetida</taxon>
        <taxon>Adinetidae</taxon>
        <taxon>Adineta</taxon>
    </lineage>
</organism>
<comment type="caution">
    <text evidence="2">The sequence shown here is derived from an EMBL/GenBank/DDBJ whole genome shotgun (WGS) entry which is preliminary data.</text>
</comment>
<keyword evidence="3" id="KW-1185">Reference proteome</keyword>
<reference evidence="2" key="1">
    <citation type="submission" date="2021-02" db="EMBL/GenBank/DDBJ databases">
        <authorList>
            <person name="Nowell W R."/>
        </authorList>
    </citation>
    <scope>NUCLEOTIDE SEQUENCE</scope>
</reference>
<sequence>PINILDDDNERPARGDQGHIGTSPSMPNAEVISDTKRKSFNGKLFPNDNTSTSKM</sequence>
<dbReference type="EMBL" id="CAJNOR010012178">
    <property type="protein sequence ID" value="CAF1666156.1"/>
    <property type="molecule type" value="Genomic_DNA"/>
</dbReference>
<dbReference type="Proteomes" id="UP000663828">
    <property type="component" value="Unassembled WGS sequence"/>
</dbReference>
<feature type="region of interest" description="Disordered" evidence="1">
    <location>
        <begin position="1"/>
        <end position="55"/>
    </location>
</feature>
<feature type="non-terminal residue" evidence="2">
    <location>
        <position position="55"/>
    </location>
</feature>
<protein>
    <submittedName>
        <fullName evidence="2">Uncharacterized protein</fullName>
    </submittedName>
</protein>
<name>A0A816FUB1_ADIRI</name>
<evidence type="ECO:0000256" key="1">
    <source>
        <dbReference type="SAM" id="MobiDB-lite"/>
    </source>
</evidence>
<evidence type="ECO:0000313" key="3">
    <source>
        <dbReference type="Proteomes" id="UP000663828"/>
    </source>
</evidence>
<accession>A0A816FUB1</accession>